<dbReference type="SUPFAM" id="SSF47336">
    <property type="entry name" value="ACP-like"/>
    <property type="match status" value="1"/>
</dbReference>
<evidence type="ECO:0000313" key="4">
    <source>
        <dbReference type="EMBL" id="MDQ0173379.1"/>
    </source>
</evidence>
<dbReference type="RefSeq" id="WP_307220346.1">
    <property type="nucleotide sequence ID" value="NZ_JAUSTI010000019.1"/>
</dbReference>
<keyword evidence="1" id="KW-0596">Phosphopantetheine</keyword>
<sequence>MEDLKNIISNLSFLNKEITHDTDLLEDLGFDSLQILRLLVEVENHYNFQISYDAIDYEIFKRYQDLEQFVIKKIEKSDSKYI</sequence>
<dbReference type="InterPro" id="IPR006162">
    <property type="entry name" value="Ppantetheine_attach_site"/>
</dbReference>
<dbReference type="Gene3D" id="1.10.1200.10">
    <property type="entry name" value="ACP-like"/>
    <property type="match status" value="1"/>
</dbReference>
<dbReference type="InterPro" id="IPR036736">
    <property type="entry name" value="ACP-like_sf"/>
</dbReference>
<reference evidence="4 5" key="1">
    <citation type="submission" date="2023-07" db="EMBL/GenBank/DDBJ databases">
        <title>Sorghum-associated microbial communities from plants grown in Nebraska, USA.</title>
        <authorList>
            <person name="Schachtman D."/>
        </authorList>
    </citation>
    <scope>NUCLEOTIDE SEQUENCE [LARGE SCALE GENOMIC DNA]</scope>
    <source>
        <strain evidence="4 5">DS1314</strain>
    </source>
</reference>
<evidence type="ECO:0000256" key="2">
    <source>
        <dbReference type="ARBA" id="ARBA00022553"/>
    </source>
</evidence>
<evidence type="ECO:0000259" key="3">
    <source>
        <dbReference type="PROSITE" id="PS50075"/>
    </source>
</evidence>
<keyword evidence="5" id="KW-1185">Reference proteome</keyword>
<organism evidence="4 5">
    <name type="scientific">Paenibacillus tundrae</name>
    <dbReference type="NCBI Taxonomy" id="528187"/>
    <lineage>
        <taxon>Bacteria</taxon>
        <taxon>Bacillati</taxon>
        <taxon>Bacillota</taxon>
        <taxon>Bacilli</taxon>
        <taxon>Bacillales</taxon>
        <taxon>Paenibacillaceae</taxon>
        <taxon>Paenibacillus</taxon>
    </lineage>
</organism>
<evidence type="ECO:0000313" key="5">
    <source>
        <dbReference type="Proteomes" id="UP001233836"/>
    </source>
</evidence>
<dbReference type="PROSITE" id="PS50075">
    <property type="entry name" value="CARRIER"/>
    <property type="match status" value="1"/>
</dbReference>
<keyword evidence="2" id="KW-0597">Phosphoprotein</keyword>
<protein>
    <submittedName>
        <fullName evidence="4">Acyl carrier protein</fullName>
    </submittedName>
</protein>
<name>A0ABT9WJB4_9BACL</name>
<dbReference type="EMBL" id="JAUSTI010000019">
    <property type="protein sequence ID" value="MDQ0173379.1"/>
    <property type="molecule type" value="Genomic_DNA"/>
</dbReference>
<dbReference type="Pfam" id="PF00550">
    <property type="entry name" value="PP-binding"/>
    <property type="match status" value="1"/>
</dbReference>
<gene>
    <name evidence="4" type="ORF">J2T19_004872</name>
</gene>
<evidence type="ECO:0000256" key="1">
    <source>
        <dbReference type="ARBA" id="ARBA00022450"/>
    </source>
</evidence>
<accession>A0ABT9WJB4</accession>
<dbReference type="Proteomes" id="UP001233836">
    <property type="component" value="Unassembled WGS sequence"/>
</dbReference>
<proteinExistence type="predicted"/>
<dbReference type="InterPro" id="IPR009081">
    <property type="entry name" value="PP-bd_ACP"/>
</dbReference>
<comment type="caution">
    <text evidence="4">The sequence shown here is derived from an EMBL/GenBank/DDBJ whole genome shotgun (WGS) entry which is preliminary data.</text>
</comment>
<feature type="domain" description="Carrier" evidence="3">
    <location>
        <begin position="1"/>
        <end position="74"/>
    </location>
</feature>
<dbReference type="PROSITE" id="PS00012">
    <property type="entry name" value="PHOSPHOPANTETHEINE"/>
    <property type="match status" value="1"/>
</dbReference>